<dbReference type="SUPFAM" id="SSF51306">
    <property type="entry name" value="LexA/Signal peptidase"/>
    <property type="match status" value="1"/>
</dbReference>
<evidence type="ECO:0000256" key="1">
    <source>
        <dbReference type="ARBA" id="ARBA00000677"/>
    </source>
</evidence>
<dbReference type="EC" id="3.4.21.89" evidence="4 7"/>
<keyword evidence="7" id="KW-1133">Transmembrane helix</keyword>
<dbReference type="GO" id="GO:0006465">
    <property type="term" value="P:signal peptide processing"/>
    <property type="evidence" value="ECO:0007669"/>
    <property type="project" value="InterPro"/>
</dbReference>
<dbReference type="PRINTS" id="PR00727">
    <property type="entry name" value="LEADERPTASE"/>
</dbReference>
<dbReference type="CDD" id="cd06530">
    <property type="entry name" value="S26_SPase_I"/>
    <property type="match status" value="1"/>
</dbReference>
<feature type="region of interest" description="Disordered" evidence="8">
    <location>
        <begin position="307"/>
        <end position="330"/>
    </location>
</feature>
<evidence type="ECO:0000256" key="3">
    <source>
        <dbReference type="ARBA" id="ARBA00009370"/>
    </source>
</evidence>
<keyword evidence="7" id="KW-0472">Membrane</keyword>
<feature type="region of interest" description="Disordered" evidence="8">
    <location>
        <begin position="1"/>
        <end position="81"/>
    </location>
</feature>
<keyword evidence="11" id="KW-1185">Reference proteome</keyword>
<evidence type="ECO:0000313" key="11">
    <source>
        <dbReference type="Proteomes" id="UP000569914"/>
    </source>
</evidence>
<keyword evidence="5 7" id="KW-0378">Hydrolase</keyword>
<dbReference type="GO" id="GO:0009003">
    <property type="term" value="F:signal peptidase activity"/>
    <property type="evidence" value="ECO:0007669"/>
    <property type="project" value="UniProtKB-EC"/>
</dbReference>
<comment type="subcellular location">
    <subcellularLocation>
        <location evidence="2">Cell membrane</location>
        <topology evidence="2">Single-pass type II membrane protein</topology>
    </subcellularLocation>
    <subcellularLocation>
        <location evidence="7">Membrane</location>
        <topology evidence="7">Single-pass type II membrane protein</topology>
    </subcellularLocation>
</comment>
<dbReference type="RefSeq" id="WP_312879589.1">
    <property type="nucleotide sequence ID" value="NZ_JACCBU010000001.1"/>
</dbReference>
<dbReference type="PANTHER" id="PTHR43390:SF1">
    <property type="entry name" value="CHLOROPLAST PROCESSING PEPTIDASE"/>
    <property type="match status" value="1"/>
</dbReference>
<evidence type="ECO:0000256" key="7">
    <source>
        <dbReference type="RuleBase" id="RU362042"/>
    </source>
</evidence>
<evidence type="ECO:0000256" key="8">
    <source>
        <dbReference type="SAM" id="MobiDB-lite"/>
    </source>
</evidence>
<dbReference type="InterPro" id="IPR019533">
    <property type="entry name" value="Peptidase_S26"/>
</dbReference>
<dbReference type="PANTHER" id="PTHR43390">
    <property type="entry name" value="SIGNAL PEPTIDASE I"/>
    <property type="match status" value="1"/>
</dbReference>
<evidence type="ECO:0000256" key="2">
    <source>
        <dbReference type="ARBA" id="ARBA00004401"/>
    </source>
</evidence>
<comment type="catalytic activity">
    <reaction evidence="1 7">
        <text>Cleavage of hydrophobic, N-terminal signal or leader sequences from secreted and periplasmic proteins.</text>
        <dbReference type="EC" id="3.4.21.89"/>
    </reaction>
</comment>
<dbReference type="InterPro" id="IPR036286">
    <property type="entry name" value="LexA/Signal_pep-like_sf"/>
</dbReference>
<evidence type="ECO:0000259" key="9">
    <source>
        <dbReference type="Pfam" id="PF10502"/>
    </source>
</evidence>
<dbReference type="PROSITE" id="PS00761">
    <property type="entry name" value="SPASE_I_3"/>
    <property type="match status" value="1"/>
</dbReference>
<feature type="compositionally biased region" description="Acidic residues" evidence="8">
    <location>
        <begin position="52"/>
        <end position="66"/>
    </location>
</feature>
<accession>A0A7Y9IE73</accession>
<sequence length="330" mass="35573">MTGDEADEPRPRRALPPEDDDSDADTAEQPRVVPERRETAQDRPEPQHAAWPEDEPAEAAEPEPESAVDVRGGRDEDEDDEKQLTFGQHVLVFFKELAIVVVGAIVVAALLRAFVGQMFLIPSESMLNTLHVDDRVVAEKITGLTRGQVVVFADPGGWLSGPEAPERGPFGKALEFIGVLPESGTDHLIKRLIGLPGDRVRCCSADGRIEVNGKPLDETEYLYTDSSGRKADPSDINFDVVVPAGRIFVLGDNRANSRDSRCHLGDERAGMVKGENAFVSTDLVVGRGIAVVWPFGNLRALAIPSTFSDVPAGSPPPNKPTIDAGPDANC</sequence>
<keyword evidence="7" id="KW-0645">Protease</keyword>
<dbReference type="Gene3D" id="2.10.109.10">
    <property type="entry name" value="Umud Fragment, subunit A"/>
    <property type="match status" value="1"/>
</dbReference>
<dbReference type="GO" id="GO:0005886">
    <property type="term" value="C:plasma membrane"/>
    <property type="evidence" value="ECO:0007669"/>
    <property type="project" value="UniProtKB-SubCell"/>
</dbReference>
<dbReference type="NCBIfam" id="TIGR02227">
    <property type="entry name" value="sigpep_I_bact"/>
    <property type="match status" value="1"/>
</dbReference>
<dbReference type="Pfam" id="PF10502">
    <property type="entry name" value="Peptidase_S26"/>
    <property type="match status" value="1"/>
</dbReference>
<comment type="caution">
    <text evidence="10">The sequence shown here is derived from an EMBL/GenBank/DDBJ whole genome shotgun (WGS) entry which is preliminary data.</text>
</comment>
<feature type="compositionally biased region" description="Basic and acidic residues" evidence="8">
    <location>
        <begin position="33"/>
        <end position="46"/>
    </location>
</feature>
<evidence type="ECO:0000256" key="5">
    <source>
        <dbReference type="ARBA" id="ARBA00022801"/>
    </source>
</evidence>
<dbReference type="InterPro" id="IPR019758">
    <property type="entry name" value="Pept_S26A_signal_pept_1_CS"/>
</dbReference>
<feature type="active site" evidence="6">
    <location>
        <position position="190"/>
    </location>
</feature>
<keyword evidence="7" id="KW-0812">Transmembrane</keyword>
<feature type="domain" description="Peptidase S26" evidence="9">
    <location>
        <begin position="96"/>
        <end position="293"/>
    </location>
</feature>
<dbReference type="Proteomes" id="UP000569914">
    <property type="component" value="Unassembled WGS sequence"/>
</dbReference>
<dbReference type="AlphaFoldDB" id="A0A7Y9IE73"/>
<evidence type="ECO:0000313" key="10">
    <source>
        <dbReference type="EMBL" id="NYE75112.1"/>
    </source>
</evidence>
<feature type="compositionally biased region" description="Acidic residues" evidence="8">
    <location>
        <begin position="17"/>
        <end position="26"/>
    </location>
</feature>
<evidence type="ECO:0000256" key="6">
    <source>
        <dbReference type="PIRSR" id="PIRSR600223-1"/>
    </source>
</evidence>
<dbReference type="EMBL" id="JACCBU010000001">
    <property type="protein sequence ID" value="NYE75112.1"/>
    <property type="molecule type" value="Genomic_DNA"/>
</dbReference>
<comment type="similarity">
    <text evidence="3 7">Belongs to the peptidase S26 family.</text>
</comment>
<protein>
    <recommendedName>
        <fullName evidence="4 7">Signal peptidase I</fullName>
        <ecNumber evidence="4 7">3.4.21.89</ecNumber>
    </recommendedName>
</protein>
<feature type="transmembrane region" description="Helical" evidence="7">
    <location>
        <begin position="97"/>
        <end position="120"/>
    </location>
</feature>
<gene>
    <name evidence="10" type="ORF">BKA15_006441</name>
</gene>
<dbReference type="GO" id="GO:0004252">
    <property type="term" value="F:serine-type endopeptidase activity"/>
    <property type="evidence" value="ECO:0007669"/>
    <property type="project" value="InterPro"/>
</dbReference>
<evidence type="ECO:0000256" key="4">
    <source>
        <dbReference type="ARBA" id="ARBA00013208"/>
    </source>
</evidence>
<name>A0A7Y9IE73_9ACTN</name>
<reference evidence="10 11" key="1">
    <citation type="submission" date="2020-07" db="EMBL/GenBank/DDBJ databases">
        <title>Sequencing the genomes of 1000 actinobacteria strains.</title>
        <authorList>
            <person name="Klenk H.-P."/>
        </authorList>
    </citation>
    <scope>NUCLEOTIDE SEQUENCE [LARGE SCALE GENOMIC DNA]</scope>
    <source>
        <strain evidence="10 11">DSM 22083</strain>
    </source>
</reference>
<feature type="active site" evidence="6">
    <location>
        <position position="125"/>
    </location>
</feature>
<proteinExistence type="inferred from homology"/>
<dbReference type="InterPro" id="IPR000223">
    <property type="entry name" value="Pept_S26A_signal_pept_1"/>
</dbReference>
<organism evidence="10 11">
    <name type="scientific">Microlunatus parietis</name>
    <dbReference type="NCBI Taxonomy" id="682979"/>
    <lineage>
        <taxon>Bacteria</taxon>
        <taxon>Bacillati</taxon>
        <taxon>Actinomycetota</taxon>
        <taxon>Actinomycetes</taxon>
        <taxon>Propionibacteriales</taxon>
        <taxon>Propionibacteriaceae</taxon>
        <taxon>Microlunatus</taxon>
    </lineage>
</organism>